<dbReference type="EMBL" id="OPYN01000082">
    <property type="protein sequence ID" value="SPO60288.1"/>
    <property type="molecule type" value="Genomic_DNA"/>
</dbReference>
<dbReference type="AlphaFoldDB" id="A0AAQ1P6K2"/>
<accession>A0AAQ1P6K2</accession>
<evidence type="ECO:0000313" key="3">
    <source>
        <dbReference type="Proteomes" id="UP000294335"/>
    </source>
</evidence>
<evidence type="ECO:0000256" key="1">
    <source>
        <dbReference type="SAM" id="MobiDB-lite"/>
    </source>
</evidence>
<feature type="compositionally biased region" description="Polar residues" evidence="1">
    <location>
        <begin position="140"/>
        <end position="163"/>
    </location>
</feature>
<reference evidence="2 3" key="1">
    <citation type="submission" date="2018-02" db="EMBL/GenBank/DDBJ databases">
        <authorList>
            <person name="Dubost A."/>
        </authorList>
    </citation>
    <scope>NUCLEOTIDE SEQUENCE [LARGE SCALE GENOMIC DNA]</scope>
    <source>
        <strain evidence="3">JV551A3</strain>
    </source>
</reference>
<feature type="compositionally biased region" description="Polar residues" evidence="1">
    <location>
        <begin position="177"/>
        <end position="198"/>
    </location>
</feature>
<keyword evidence="3" id="KW-1185">Reference proteome</keyword>
<gene>
    <name evidence="2" type="ORF">JV551A3_V1_820001</name>
</gene>
<comment type="caution">
    <text evidence="2">The sequence shown here is derived from an EMBL/GenBank/DDBJ whole genome shotgun (WGS) entry which is preliminary data.</text>
</comment>
<feature type="region of interest" description="Disordered" evidence="1">
    <location>
        <begin position="138"/>
        <end position="164"/>
    </location>
</feature>
<organism evidence="2 3">
    <name type="scientific">Pseudomonas inefficax</name>
    <dbReference type="NCBI Taxonomy" id="2078786"/>
    <lineage>
        <taxon>Bacteria</taxon>
        <taxon>Pseudomonadati</taxon>
        <taxon>Pseudomonadota</taxon>
        <taxon>Gammaproteobacteria</taxon>
        <taxon>Pseudomonadales</taxon>
        <taxon>Pseudomonadaceae</taxon>
        <taxon>Pseudomonas</taxon>
    </lineage>
</organism>
<proteinExistence type="predicted"/>
<sequence>MGRTIGIILSAIILGASLLAAPWGAPLTLGSGLSWAGIAAQGVGLATQIAAKATEKVNPELSKTLSITGWAISLAGTLMSAVGTGLRQATAYKGQVFQPKTTPQNNAIARAHNKFIRVFKKANSKGLGSRKASKWESFIPKNSANRSTTARNNTYSPRSSTDSNAEHIELQEFTRQYNPSSNTNAQLTPDQQASGSSSDENRDYQGVVRKLGVSAPKTQSYT</sequence>
<protein>
    <submittedName>
        <fullName evidence="2">Uncharacterized protein</fullName>
    </submittedName>
</protein>
<dbReference type="Proteomes" id="UP000294335">
    <property type="component" value="Unassembled WGS sequence"/>
</dbReference>
<evidence type="ECO:0000313" key="2">
    <source>
        <dbReference type="EMBL" id="SPO60288.1"/>
    </source>
</evidence>
<feature type="region of interest" description="Disordered" evidence="1">
    <location>
        <begin position="177"/>
        <end position="222"/>
    </location>
</feature>
<dbReference type="RefSeq" id="WP_133970725.1">
    <property type="nucleotide sequence ID" value="NZ_OPYN01000082.1"/>
</dbReference>
<name>A0AAQ1P6K2_9PSED</name>